<dbReference type="SUPFAM" id="SSF53756">
    <property type="entry name" value="UDP-Glycosyltransferase/glycogen phosphorylase"/>
    <property type="match status" value="1"/>
</dbReference>
<organism evidence="6 7">
    <name type="scientific">Streptomyces clavuligerus</name>
    <dbReference type="NCBI Taxonomy" id="1901"/>
    <lineage>
        <taxon>Bacteria</taxon>
        <taxon>Bacillati</taxon>
        <taxon>Actinomycetota</taxon>
        <taxon>Actinomycetes</taxon>
        <taxon>Kitasatosporales</taxon>
        <taxon>Streptomycetaceae</taxon>
        <taxon>Streptomyces</taxon>
    </lineage>
</organism>
<accession>E2Q3L6</accession>
<dbReference type="Pfam" id="PF00534">
    <property type="entry name" value="Glycos_transf_1"/>
    <property type="match status" value="1"/>
</dbReference>
<protein>
    <recommendedName>
        <fullName evidence="1">D-inositol 3-phosphate glycosyltransferase</fullName>
    </recommendedName>
</protein>
<keyword evidence="2" id="KW-0328">Glycosyltransferase</keyword>
<gene>
    <name evidence="6" type="ORF">SCLAV_1762</name>
</gene>
<evidence type="ECO:0000259" key="4">
    <source>
        <dbReference type="Pfam" id="PF00534"/>
    </source>
</evidence>
<dbReference type="EMBL" id="CM000913">
    <property type="protein sequence ID" value="EFG06836.1"/>
    <property type="molecule type" value="Genomic_DNA"/>
</dbReference>
<feature type="domain" description="Glycosyltransferase subfamily 4-like N-terminal" evidence="5">
    <location>
        <begin position="50"/>
        <end position="228"/>
    </location>
</feature>
<sequence length="731" mass="80718">MRFSSQIPFEIPYNPRPLLSVYHSGTQDGSRKTSGAPVKISFLIHTIYGIGGTIRTTLNLAEELVGRHEIEIVSIFKHRDDSAFDIDPRISLVPLFNNNKKSPGCELENPLHKEPAEAFPRNEARYKEYSKLIDQRVRDHYAASDADVVIGTRPGLVAYVSQFAPGGAVVIGQEHMTHNHHKKALREEMRPFLADLDAFVTVSEGDAAVWREHMPLEDTRILSIPNSVPQPTVAPSDLSGNLVVAAGRLSREKQYEILIKAFAKVAAKHPDWTLRMCGWGGEKDNLRRHILKYKLANQVQLMGPRSPIDPEWVKGAIAVSTSRHESFGMTLVEAMRNGLPVVSTDCNYGPREIITSGEDGLLVPVGKADAVARALLTLIEDEELRRRMGKAAIENSRRFDPGAVAQRYLDLFAELGAEDTTGRRAPAAPADSAAKAAPAAAEFAPVADCVAEADGSLTVTVVSPAPEDAFRTYPGLQLVCSRTRSDGTADERVYPFNRAGTVVIPADDEFAEGRWTCRAEHPATGRRAPLSCRSVDQRGSLRVTDRMAVDAGVRHLVAHRQAPAQHLALRSWVRPVHVEAGRIRRNGPDMILEGRVFGPVEPSGEPALVLRRRGDATDELVLPGTREGTRGFQVTLPGAALARRQSGEKDLWDVRLRFTSGHEPVRVGRLLDDVIQKGDVFVYPDALTHKPRPLLLARRALRKLQRREQRLVKISLIYGGENELLVRVTDR</sequence>
<dbReference type="Proteomes" id="UP000002357">
    <property type="component" value="Chromosome"/>
</dbReference>
<dbReference type="STRING" id="1901.BB341_19485"/>
<feature type="domain" description="Glycosyl transferase family 1" evidence="4">
    <location>
        <begin position="239"/>
        <end position="393"/>
    </location>
</feature>
<dbReference type="InterPro" id="IPR028098">
    <property type="entry name" value="Glyco_trans_4-like_N"/>
</dbReference>
<proteinExistence type="predicted"/>
<evidence type="ECO:0000256" key="3">
    <source>
        <dbReference type="ARBA" id="ARBA00022679"/>
    </source>
</evidence>
<evidence type="ECO:0000256" key="2">
    <source>
        <dbReference type="ARBA" id="ARBA00022676"/>
    </source>
</evidence>
<dbReference type="Gene3D" id="3.40.50.2000">
    <property type="entry name" value="Glycogen Phosphorylase B"/>
    <property type="match status" value="2"/>
</dbReference>
<evidence type="ECO:0000313" key="7">
    <source>
        <dbReference type="Proteomes" id="UP000002357"/>
    </source>
</evidence>
<dbReference type="PANTHER" id="PTHR12526:SF627">
    <property type="entry name" value="D-RHAMNOSYLTRANSFERASE WBPZ"/>
    <property type="match status" value="1"/>
</dbReference>
<dbReference type="PANTHER" id="PTHR12526">
    <property type="entry name" value="GLYCOSYLTRANSFERASE"/>
    <property type="match status" value="1"/>
</dbReference>
<keyword evidence="3 6" id="KW-0808">Transferase</keyword>
<evidence type="ECO:0000313" key="6">
    <source>
        <dbReference type="EMBL" id="EFG06836.1"/>
    </source>
</evidence>
<keyword evidence="7" id="KW-1185">Reference proteome</keyword>
<dbReference type="eggNOG" id="COG0438">
    <property type="taxonomic scope" value="Bacteria"/>
</dbReference>
<name>E2Q3L6_STRCL</name>
<dbReference type="CDD" id="cd03820">
    <property type="entry name" value="GT4_AmsD-like"/>
    <property type="match status" value="1"/>
</dbReference>
<evidence type="ECO:0000256" key="1">
    <source>
        <dbReference type="ARBA" id="ARBA00021292"/>
    </source>
</evidence>
<reference evidence="6 7" key="1">
    <citation type="journal article" date="2010" name="Genome Biol. Evol.">
        <title>The sequence of a 1.8-mb bacterial linear plasmid reveals a rich evolutionary reservoir of secondary metabolic pathways.</title>
        <authorList>
            <person name="Medema M.H."/>
            <person name="Trefzer A."/>
            <person name="Kovalchuk A."/>
            <person name="van den Berg M."/>
            <person name="Mueller U."/>
            <person name="Heijne W."/>
            <person name="Wu L."/>
            <person name="Alam M.T."/>
            <person name="Ronning C.M."/>
            <person name="Nierman W.C."/>
            <person name="Bovenberg R.A.L."/>
            <person name="Breitling R."/>
            <person name="Takano E."/>
        </authorList>
    </citation>
    <scope>NUCLEOTIDE SEQUENCE [LARGE SCALE GENOMIC DNA]</scope>
    <source>
        <strain evidence="7">ATCC 27064 / DSM 738 / JCM 4710 / NBRC 13307 / NCIMB 12785 / NRRL 3585 / VKM Ac-602</strain>
    </source>
</reference>
<dbReference type="Pfam" id="PF13439">
    <property type="entry name" value="Glyco_transf_4"/>
    <property type="match status" value="1"/>
</dbReference>
<dbReference type="InterPro" id="IPR001296">
    <property type="entry name" value="Glyco_trans_1"/>
</dbReference>
<dbReference type="GO" id="GO:0016757">
    <property type="term" value="F:glycosyltransferase activity"/>
    <property type="evidence" value="ECO:0007669"/>
    <property type="project" value="UniProtKB-KW"/>
</dbReference>
<dbReference type="AlphaFoldDB" id="E2Q3L6"/>
<evidence type="ECO:0000259" key="5">
    <source>
        <dbReference type="Pfam" id="PF13439"/>
    </source>
</evidence>